<evidence type="ECO:0000313" key="2">
    <source>
        <dbReference type="EMBL" id="CAE4568832.1"/>
    </source>
</evidence>
<evidence type="ECO:0000256" key="1">
    <source>
        <dbReference type="SAM" id="MobiDB-lite"/>
    </source>
</evidence>
<name>A0A7S4Q0U9_9DINO</name>
<protein>
    <submittedName>
        <fullName evidence="2">Uncharacterized protein</fullName>
    </submittedName>
</protein>
<feature type="region of interest" description="Disordered" evidence="1">
    <location>
        <begin position="329"/>
        <end position="394"/>
    </location>
</feature>
<feature type="region of interest" description="Disordered" evidence="1">
    <location>
        <begin position="428"/>
        <end position="452"/>
    </location>
</feature>
<feature type="compositionally biased region" description="Basic and acidic residues" evidence="1">
    <location>
        <begin position="219"/>
        <end position="228"/>
    </location>
</feature>
<sequence length="661" mass="69925">MGWSSWARHVHFPAPARREPSRRAMEASEELRAKLFRRLRKIEGAAAEAYEAARRSTVKEQAPVAPLSRGGTLLRQFSNSSEEGATPRRHSEGCSLAQRRRVRVPSWIHDEVNPSGHARQTTSVVQARGQWLFKRQGSSDSGHSAAAASSSTSGEELKRRLKRAQLERDDAMRAAEAAEVSEASRGGDLETEALRLRQLAATLRAELTAARNEVALRRREAAGGRERGAGCSQGTVASAESRAPAAGGSANRSSSSQRGAALAESQALAEELCGQAQERSALQVRLSSLSAELQRQAAVEQQLQEQLLARRRAEESLQERLEALCAQRATDGGASEGSSDEGGAPAAASSPARRTRPSLSAGRTPEQALPPPDARFDLDDGAAEQAAPARGSEAAGSDLEFAYDWGLGLSGRMSVARALELARWAARTAGTAGTPPPQDAEAPSPDDQFEGPLTQLQGALAVLSEAAARRTAEAVAEGQPPHEDASFDEPIASLQLALSRMTSPVAEEPEEEVAEDHDDSDLQAFELEIENLQKAIQRMSIKRERESELPVPAEAEELNAFAAPIAELQQALAKLGAAGEPPPAETEAGAETPATAPSASKEVPSGPGGGRTESEEEAQPPDEQASLADLKAPAVPFGSFSSLGPAQALVRQKYAAGSLRL</sequence>
<feature type="compositionally biased region" description="Low complexity" evidence="1">
    <location>
        <begin position="573"/>
        <end position="597"/>
    </location>
</feature>
<feature type="region of interest" description="Disordered" evidence="1">
    <location>
        <begin position="53"/>
        <end position="97"/>
    </location>
</feature>
<feature type="region of interest" description="Disordered" evidence="1">
    <location>
        <begin position="573"/>
        <end position="631"/>
    </location>
</feature>
<proteinExistence type="predicted"/>
<feature type="compositionally biased region" description="Acidic residues" evidence="1">
    <location>
        <begin position="507"/>
        <end position="521"/>
    </location>
</feature>
<reference evidence="2" key="1">
    <citation type="submission" date="2021-01" db="EMBL/GenBank/DDBJ databases">
        <authorList>
            <person name="Corre E."/>
            <person name="Pelletier E."/>
            <person name="Niang G."/>
            <person name="Scheremetjew M."/>
            <person name="Finn R."/>
            <person name="Kale V."/>
            <person name="Holt S."/>
            <person name="Cochrane G."/>
            <person name="Meng A."/>
            <person name="Brown T."/>
            <person name="Cohen L."/>
        </authorList>
    </citation>
    <scope>NUCLEOTIDE SEQUENCE</scope>
    <source>
        <strain evidence="2">CCMP3105</strain>
    </source>
</reference>
<feature type="compositionally biased region" description="Low complexity" evidence="1">
    <location>
        <begin position="241"/>
        <end position="262"/>
    </location>
</feature>
<feature type="region of interest" description="Disordered" evidence="1">
    <location>
        <begin position="1"/>
        <end position="25"/>
    </location>
</feature>
<feature type="region of interest" description="Disordered" evidence="1">
    <location>
        <begin position="135"/>
        <end position="159"/>
    </location>
</feature>
<gene>
    <name evidence="2" type="ORF">AMON00008_LOCUS8451</name>
</gene>
<dbReference type="EMBL" id="HBNR01013077">
    <property type="protein sequence ID" value="CAE4568832.1"/>
    <property type="molecule type" value="Transcribed_RNA"/>
</dbReference>
<feature type="compositionally biased region" description="Low complexity" evidence="1">
    <location>
        <begin position="138"/>
        <end position="154"/>
    </location>
</feature>
<feature type="region of interest" description="Disordered" evidence="1">
    <location>
        <begin position="219"/>
        <end position="262"/>
    </location>
</feature>
<accession>A0A7S4Q0U9</accession>
<feature type="compositionally biased region" description="Low complexity" evidence="1">
    <location>
        <begin position="329"/>
        <end position="361"/>
    </location>
</feature>
<dbReference type="AlphaFoldDB" id="A0A7S4Q0U9"/>
<organism evidence="2">
    <name type="scientific">Alexandrium monilatum</name>
    <dbReference type="NCBI Taxonomy" id="311494"/>
    <lineage>
        <taxon>Eukaryota</taxon>
        <taxon>Sar</taxon>
        <taxon>Alveolata</taxon>
        <taxon>Dinophyceae</taxon>
        <taxon>Gonyaulacales</taxon>
        <taxon>Pyrocystaceae</taxon>
        <taxon>Alexandrium</taxon>
    </lineage>
</organism>
<feature type="compositionally biased region" description="Basic and acidic residues" evidence="1">
    <location>
        <begin position="16"/>
        <end position="25"/>
    </location>
</feature>
<feature type="region of interest" description="Disordered" evidence="1">
    <location>
        <begin position="500"/>
        <end position="524"/>
    </location>
</feature>